<dbReference type="EMBL" id="NCXO01000011">
    <property type="protein sequence ID" value="OSC34293.1"/>
    <property type="molecule type" value="Genomic_DNA"/>
</dbReference>
<evidence type="ECO:0000256" key="4">
    <source>
        <dbReference type="ARBA" id="ARBA00023136"/>
    </source>
</evidence>
<evidence type="ECO:0000256" key="2">
    <source>
        <dbReference type="ARBA" id="ARBA00022475"/>
    </source>
</evidence>
<accession>A0AA91SS41</accession>
<evidence type="ECO:0008006" key="10">
    <source>
        <dbReference type="Google" id="ProtNLM"/>
    </source>
</evidence>
<gene>
    <name evidence="8" type="ORF">B8W67_07015</name>
</gene>
<comment type="caution">
    <text evidence="8">The sequence shown here is derived from an EMBL/GenBank/DDBJ whole genome shotgun (WGS) entry which is preliminary data.</text>
</comment>
<comment type="subcellular location">
    <subcellularLocation>
        <location evidence="1">Cell membrane</location>
        <topology evidence="1">Lipid-anchor</topology>
    </subcellularLocation>
</comment>
<dbReference type="Gene3D" id="3.30.2030.20">
    <property type="match status" value="1"/>
</dbReference>
<dbReference type="PROSITE" id="PS51257">
    <property type="entry name" value="PROKAR_LIPOPROTEIN"/>
    <property type="match status" value="1"/>
</dbReference>
<evidence type="ECO:0000313" key="8">
    <source>
        <dbReference type="EMBL" id="OSC34293.1"/>
    </source>
</evidence>
<evidence type="ECO:0000256" key="7">
    <source>
        <dbReference type="SAM" id="SignalP"/>
    </source>
</evidence>
<sequence>MTRSSPRIRCALAALNVLVVLTGCGVTGGGAPSSTPKGTPSVVDAEGLPSITETKAQMLALIDEVQVAVSAVVPATRPWRWKDHWGSGTCLGDKPFGDDGVSLNFPNLVSGYSLSEAQWDLVFPRVRDIAVAAGLTEGWSPNDAAGSHDVRFSSPDGRQLIFVARVATLISARISCRHKGTESLWIGDEIPMPPDPQP</sequence>
<keyword evidence="4" id="KW-0472">Membrane</keyword>
<dbReference type="GO" id="GO:0005886">
    <property type="term" value="C:plasma membrane"/>
    <property type="evidence" value="ECO:0007669"/>
    <property type="project" value="UniProtKB-SubCell"/>
</dbReference>
<keyword evidence="5" id="KW-0564">Palmitate</keyword>
<dbReference type="Proteomes" id="UP000193577">
    <property type="component" value="Unassembled WGS sequence"/>
</dbReference>
<proteinExistence type="predicted"/>
<keyword evidence="2" id="KW-1003">Cell membrane</keyword>
<name>A0AA91SS41_9MYCO</name>
<organism evidence="8 9">
    <name type="scientific">Mycolicibacillus koreensis</name>
    <dbReference type="NCBI Taxonomy" id="1069220"/>
    <lineage>
        <taxon>Bacteria</taxon>
        <taxon>Bacillati</taxon>
        <taxon>Actinomycetota</taxon>
        <taxon>Actinomycetes</taxon>
        <taxon>Mycobacteriales</taxon>
        <taxon>Mycobacteriaceae</taxon>
        <taxon>Mycolicibacillus</taxon>
    </lineage>
</organism>
<evidence type="ECO:0000256" key="1">
    <source>
        <dbReference type="ARBA" id="ARBA00004193"/>
    </source>
</evidence>
<keyword evidence="6" id="KW-0449">Lipoprotein</keyword>
<feature type="signal peptide" evidence="7">
    <location>
        <begin position="1"/>
        <end position="25"/>
    </location>
</feature>
<evidence type="ECO:0000256" key="6">
    <source>
        <dbReference type="ARBA" id="ARBA00023288"/>
    </source>
</evidence>
<dbReference type="InterPro" id="IPR032018">
    <property type="entry name" value="LppA/LppB/LprP"/>
</dbReference>
<reference evidence="8 9" key="1">
    <citation type="submission" date="2017-04" db="EMBL/GenBank/DDBJ databases">
        <title>The new phylogeny of genus Mycobacterium.</title>
        <authorList>
            <person name="Tortoli E."/>
            <person name="Trovato A."/>
            <person name="Cirillo D.M."/>
        </authorList>
    </citation>
    <scope>NUCLEOTIDE SEQUENCE [LARGE SCALE GENOMIC DNA]</scope>
    <source>
        <strain evidence="8 9">KCTC 19819</strain>
    </source>
</reference>
<keyword evidence="9" id="KW-1185">Reference proteome</keyword>
<dbReference type="AlphaFoldDB" id="A0AA91SS41"/>
<feature type="chain" id="PRO_5041635343" description="Lipoprotein LppV" evidence="7">
    <location>
        <begin position="26"/>
        <end position="198"/>
    </location>
</feature>
<protein>
    <recommendedName>
        <fullName evidence="10">Lipoprotein LppV</fullName>
    </recommendedName>
</protein>
<dbReference type="Pfam" id="PF16708">
    <property type="entry name" value="LppA"/>
    <property type="match status" value="1"/>
</dbReference>
<evidence type="ECO:0000313" key="9">
    <source>
        <dbReference type="Proteomes" id="UP000193577"/>
    </source>
</evidence>
<evidence type="ECO:0000256" key="5">
    <source>
        <dbReference type="ARBA" id="ARBA00023139"/>
    </source>
</evidence>
<keyword evidence="3 7" id="KW-0732">Signal</keyword>
<evidence type="ECO:0000256" key="3">
    <source>
        <dbReference type="ARBA" id="ARBA00022729"/>
    </source>
</evidence>